<dbReference type="AlphaFoldDB" id="A0A1S3U3H4"/>
<keyword evidence="1" id="KW-1133">Transmembrane helix</keyword>
<organism evidence="2 3">
    <name type="scientific">Vigna radiata var. radiata</name>
    <name type="common">Mung bean</name>
    <name type="synonym">Phaseolus aureus</name>
    <dbReference type="NCBI Taxonomy" id="3916"/>
    <lineage>
        <taxon>Eukaryota</taxon>
        <taxon>Viridiplantae</taxon>
        <taxon>Streptophyta</taxon>
        <taxon>Embryophyta</taxon>
        <taxon>Tracheophyta</taxon>
        <taxon>Spermatophyta</taxon>
        <taxon>Magnoliopsida</taxon>
        <taxon>eudicotyledons</taxon>
        <taxon>Gunneridae</taxon>
        <taxon>Pentapetalae</taxon>
        <taxon>rosids</taxon>
        <taxon>fabids</taxon>
        <taxon>Fabales</taxon>
        <taxon>Fabaceae</taxon>
        <taxon>Papilionoideae</taxon>
        <taxon>50 kb inversion clade</taxon>
        <taxon>NPAAA clade</taxon>
        <taxon>indigoferoid/millettioid clade</taxon>
        <taxon>Phaseoleae</taxon>
        <taxon>Vigna</taxon>
    </lineage>
</organism>
<dbReference type="PANTHER" id="PTHR34291:SF7">
    <property type="entry name" value="PROTEIN, PUTATIVE-RELATED"/>
    <property type="match status" value="1"/>
</dbReference>
<dbReference type="GeneID" id="106761514"/>
<protein>
    <submittedName>
        <fullName evidence="3">Uncharacterized protein At5g65660</fullName>
    </submittedName>
</protein>
<dbReference type="KEGG" id="vra:106761514"/>
<evidence type="ECO:0000313" key="2">
    <source>
        <dbReference type="Proteomes" id="UP000087766"/>
    </source>
</evidence>
<dbReference type="STRING" id="3916.A0A1S3U3H4"/>
<keyword evidence="1" id="KW-0812">Transmembrane</keyword>
<reference evidence="2" key="1">
    <citation type="journal article" date="2014" name="Nat. Commun.">
        <title>Genome sequence of mungbean and insights into evolution within Vigna species.</title>
        <authorList>
            <person name="Kang Y.J."/>
            <person name="Kim S.K."/>
            <person name="Kim M.Y."/>
            <person name="Lestari P."/>
            <person name="Kim K.H."/>
            <person name="Ha B.K."/>
            <person name="Jun T.H."/>
            <person name="Hwang W.J."/>
            <person name="Lee T."/>
            <person name="Lee J."/>
            <person name="Shim S."/>
            <person name="Yoon M.Y."/>
            <person name="Jang Y.E."/>
            <person name="Han K.S."/>
            <person name="Taeprayoon P."/>
            <person name="Yoon N."/>
            <person name="Somta P."/>
            <person name="Tanya P."/>
            <person name="Kim K.S."/>
            <person name="Gwag J.G."/>
            <person name="Moon J.K."/>
            <person name="Lee Y.H."/>
            <person name="Park B.S."/>
            <person name="Bombarely A."/>
            <person name="Doyle J.J."/>
            <person name="Jackson S.A."/>
            <person name="Schafleitner R."/>
            <person name="Srinives P."/>
            <person name="Varshney R.K."/>
            <person name="Lee S.H."/>
        </authorList>
    </citation>
    <scope>NUCLEOTIDE SEQUENCE [LARGE SCALE GENOMIC DNA]</scope>
    <source>
        <strain evidence="2">cv. VC1973A</strain>
    </source>
</reference>
<feature type="transmembrane region" description="Helical" evidence="1">
    <location>
        <begin position="12"/>
        <end position="38"/>
    </location>
</feature>
<evidence type="ECO:0000256" key="1">
    <source>
        <dbReference type="SAM" id="Phobius"/>
    </source>
</evidence>
<proteinExistence type="predicted"/>
<evidence type="ECO:0000313" key="3">
    <source>
        <dbReference type="RefSeq" id="XP_014500556.1"/>
    </source>
</evidence>
<reference evidence="3" key="2">
    <citation type="submission" date="2025-08" db="UniProtKB">
        <authorList>
            <consortium name="RefSeq"/>
        </authorList>
    </citation>
    <scope>IDENTIFICATION</scope>
    <source>
        <tissue evidence="3">Leaf</tissue>
    </source>
</reference>
<dbReference type="PANTHER" id="PTHR34291">
    <property type="entry name" value="HYDROXYPROLINE-RICH GLYCOPROTEIN FAMILY PROTEIN"/>
    <property type="match status" value="1"/>
</dbReference>
<keyword evidence="2" id="KW-1185">Reference proteome</keyword>
<accession>A0A1S3U3H4</accession>
<keyword evidence="1" id="KW-0472">Membrane</keyword>
<dbReference type="OrthoDB" id="1936969at2759"/>
<gene>
    <name evidence="3" type="primary">LOC106761514</name>
</gene>
<name>A0A1S3U3H4_VIGRR</name>
<dbReference type="Proteomes" id="UP000087766">
    <property type="component" value="Chromosome 5"/>
</dbReference>
<dbReference type="InterPro" id="IPR037699">
    <property type="entry name" value="At5g65660-like"/>
</dbReference>
<sequence>MEIEDASSGASIAFPLGLALLIAVLFFFCSFFCCCLHWEKLRPFFPFSSGNITSLPHHTQPLTPITPPPHKPGFPVLMMKQNSGESFPVLMPGDEVPKFIALACPCQPPTNDERITIHVHKAEPNDLC</sequence>
<dbReference type="Gramene" id="Vradi05g08270.1">
    <property type="protein sequence ID" value="Vradi05g08270.1"/>
    <property type="gene ID" value="Vradi05g08270"/>
</dbReference>
<dbReference type="SMR" id="A0A1S3U3H4"/>
<dbReference type="RefSeq" id="XP_014500556.1">
    <property type="nucleotide sequence ID" value="XM_014645070.2"/>
</dbReference>